<dbReference type="Gene3D" id="3.60.21.70">
    <property type="entry name" value="PhoD-like phosphatase"/>
    <property type="match status" value="1"/>
</dbReference>
<dbReference type="Pfam" id="PF09423">
    <property type="entry name" value="PhoD"/>
    <property type="match status" value="1"/>
</dbReference>
<evidence type="ECO:0000256" key="1">
    <source>
        <dbReference type="SAM" id="SignalP"/>
    </source>
</evidence>
<evidence type="ECO:0000313" key="4">
    <source>
        <dbReference type="Proteomes" id="UP000611723"/>
    </source>
</evidence>
<protein>
    <submittedName>
        <fullName evidence="3">Alkaline phosphatase family protein</fullName>
    </submittedName>
</protein>
<organism evidence="3 4">
    <name type="scientific">Marivirga aurantiaca</name>
    <dbReference type="NCBI Taxonomy" id="2802615"/>
    <lineage>
        <taxon>Bacteria</taxon>
        <taxon>Pseudomonadati</taxon>
        <taxon>Bacteroidota</taxon>
        <taxon>Cytophagia</taxon>
        <taxon>Cytophagales</taxon>
        <taxon>Marivirgaceae</taxon>
        <taxon>Marivirga</taxon>
    </lineage>
</organism>
<dbReference type="SUPFAM" id="SSF56300">
    <property type="entry name" value="Metallo-dependent phosphatases"/>
    <property type="match status" value="1"/>
</dbReference>
<reference evidence="3" key="1">
    <citation type="submission" date="2021-01" db="EMBL/GenBank/DDBJ databases">
        <title>Marivirga aurantiaca sp. nov., isolated from intertidal surface sediments.</title>
        <authorList>
            <person name="Zhang M."/>
        </authorList>
    </citation>
    <scope>NUCLEOTIDE SEQUENCE</scope>
    <source>
        <strain evidence="3">S37H4</strain>
    </source>
</reference>
<dbReference type="InterPro" id="IPR018946">
    <property type="entry name" value="PhoD-like_MPP"/>
</dbReference>
<dbReference type="PANTHER" id="PTHR33987:SF1">
    <property type="entry name" value="CALCINEURIN-LIKE METALLO-PHOSPHOESTERASE SUPERFAMILY PROTEIN"/>
    <property type="match status" value="1"/>
</dbReference>
<dbReference type="RefSeq" id="WP_201431850.1">
    <property type="nucleotide sequence ID" value="NZ_JAEQBW010000006.1"/>
</dbReference>
<dbReference type="InterPro" id="IPR029052">
    <property type="entry name" value="Metallo-depent_PP-like"/>
</dbReference>
<accession>A0A935C9Q4</accession>
<evidence type="ECO:0000313" key="3">
    <source>
        <dbReference type="EMBL" id="MBK6266170.1"/>
    </source>
</evidence>
<evidence type="ECO:0000259" key="2">
    <source>
        <dbReference type="Pfam" id="PF09423"/>
    </source>
</evidence>
<keyword evidence="1" id="KW-0732">Signal</keyword>
<feature type="signal peptide" evidence="1">
    <location>
        <begin position="1"/>
        <end position="21"/>
    </location>
</feature>
<dbReference type="AlphaFoldDB" id="A0A935C9Q4"/>
<feature type="chain" id="PRO_5037198680" evidence="1">
    <location>
        <begin position="22"/>
        <end position="344"/>
    </location>
</feature>
<sequence length="344" mass="40064">MKYLSLQLILSVVLSTQLAFGQDRTVTVEEKEKLVIAFGSCNKQYRPQPLWKDILAHEPDLFLFLGDNIYGDTNNMRILEDKYEKQNQQPDYTKLKKQTEIIGVWDDHDYGKNDAGKEYSHKEESQQLFLDFFEVPENSPRRKREGVYSSYQLNWNDQKIKIILLDARYHRDDIIKTNNKYILNEKGTILGKEQWSWLGNEISDSLVDLYIIASGIQFIAEDHPYEKWANFPNERKKMFNLIADKNPKGVIFLSGDRHIAEISTIDWRNLPYPLVDITSSGLTHTWSGDDAEEYNQHREGELIAQLNYGLLEISAGSKGEIKVVSQIRGEDQQLYLEKEMVFNN</sequence>
<feature type="domain" description="PhoD-like phosphatase metallophosphatase" evidence="2">
    <location>
        <begin position="49"/>
        <end position="300"/>
    </location>
</feature>
<name>A0A935C9Q4_9BACT</name>
<gene>
    <name evidence="3" type="ORF">JKA74_14085</name>
</gene>
<dbReference type="Proteomes" id="UP000611723">
    <property type="component" value="Unassembled WGS sequence"/>
</dbReference>
<dbReference type="CDD" id="cd07389">
    <property type="entry name" value="MPP_PhoD"/>
    <property type="match status" value="1"/>
</dbReference>
<dbReference type="EMBL" id="JAEQBW010000006">
    <property type="protein sequence ID" value="MBK6266170.1"/>
    <property type="molecule type" value="Genomic_DNA"/>
</dbReference>
<keyword evidence="4" id="KW-1185">Reference proteome</keyword>
<dbReference type="InterPro" id="IPR038607">
    <property type="entry name" value="PhoD-like_sf"/>
</dbReference>
<comment type="caution">
    <text evidence="3">The sequence shown here is derived from an EMBL/GenBank/DDBJ whole genome shotgun (WGS) entry which is preliminary data.</text>
</comment>
<dbReference type="PANTHER" id="PTHR33987">
    <property type="entry name" value="CALCINEURIN-LIKE METALLO-PHOSPHOESTERASE SUPERFAMILY PROTEIN"/>
    <property type="match status" value="1"/>
</dbReference>
<proteinExistence type="predicted"/>